<name>A0A1Y1WDK8_9FUNG</name>
<organism evidence="1 2">
    <name type="scientific">Linderina pennispora</name>
    <dbReference type="NCBI Taxonomy" id="61395"/>
    <lineage>
        <taxon>Eukaryota</taxon>
        <taxon>Fungi</taxon>
        <taxon>Fungi incertae sedis</taxon>
        <taxon>Zoopagomycota</taxon>
        <taxon>Kickxellomycotina</taxon>
        <taxon>Kickxellomycetes</taxon>
        <taxon>Kickxellales</taxon>
        <taxon>Kickxellaceae</taxon>
        <taxon>Linderina</taxon>
    </lineage>
</organism>
<dbReference type="Proteomes" id="UP000193922">
    <property type="component" value="Unassembled WGS sequence"/>
</dbReference>
<evidence type="ECO:0000313" key="1">
    <source>
        <dbReference type="EMBL" id="ORX71617.1"/>
    </source>
</evidence>
<gene>
    <name evidence="1" type="ORF">DL89DRAFT_266613</name>
</gene>
<dbReference type="RefSeq" id="XP_040745132.1">
    <property type="nucleotide sequence ID" value="XM_040887138.1"/>
</dbReference>
<dbReference type="AlphaFoldDB" id="A0A1Y1WDK8"/>
<dbReference type="GeneID" id="63803786"/>
<sequence length="78" mass="9103">MKYYIPLLACAAISAAAPAPQIENGGDWLRRSPEKRQIENSGDWLKRQIENANWEWLKRQIENSGDWLKRDSPVHQEK</sequence>
<comment type="caution">
    <text evidence="1">The sequence shown here is derived from an EMBL/GenBank/DDBJ whole genome shotgun (WGS) entry which is preliminary data.</text>
</comment>
<proteinExistence type="predicted"/>
<evidence type="ECO:0000313" key="2">
    <source>
        <dbReference type="Proteomes" id="UP000193922"/>
    </source>
</evidence>
<keyword evidence="2" id="KW-1185">Reference proteome</keyword>
<accession>A0A1Y1WDK8</accession>
<protein>
    <submittedName>
        <fullName evidence="1">Uncharacterized protein</fullName>
    </submittedName>
</protein>
<dbReference type="EMBL" id="MCFD01000004">
    <property type="protein sequence ID" value="ORX71617.1"/>
    <property type="molecule type" value="Genomic_DNA"/>
</dbReference>
<reference evidence="1 2" key="1">
    <citation type="submission" date="2016-07" db="EMBL/GenBank/DDBJ databases">
        <title>Pervasive Adenine N6-methylation of Active Genes in Fungi.</title>
        <authorList>
            <consortium name="DOE Joint Genome Institute"/>
            <person name="Mondo S.J."/>
            <person name="Dannebaum R.O."/>
            <person name="Kuo R.C."/>
            <person name="Labutti K."/>
            <person name="Haridas S."/>
            <person name="Kuo A."/>
            <person name="Salamov A."/>
            <person name="Ahrendt S.R."/>
            <person name="Lipzen A."/>
            <person name="Sullivan W."/>
            <person name="Andreopoulos W.B."/>
            <person name="Clum A."/>
            <person name="Lindquist E."/>
            <person name="Daum C."/>
            <person name="Ramamoorthy G.K."/>
            <person name="Gryganskyi A."/>
            <person name="Culley D."/>
            <person name="Magnuson J.K."/>
            <person name="James T.Y."/>
            <person name="O'Malley M.A."/>
            <person name="Stajich J.E."/>
            <person name="Spatafora J.W."/>
            <person name="Visel A."/>
            <person name="Grigoriev I.V."/>
        </authorList>
    </citation>
    <scope>NUCLEOTIDE SEQUENCE [LARGE SCALE GENOMIC DNA]</scope>
    <source>
        <strain evidence="1 2">ATCC 12442</strain>
    </source>
</reference>